<name>A0A382XJ11_9ZZZZ</name>
<evidence type="ECO:0000313" key="1">
    <source>
        <dbReference type="EMBL" id="SVD70824.1"/>
    </source>
</evidence>
<reference evidence="1" key="1">
    <citation type="submission" date="2018-05" db="EMBL/GenBank/DDBJ databases">
        <authorList>
            <person name="Lanie J.A."/>
            <person name="Ng W.-L."/>
            <person name="Kazmierczak K.M."/>
            <person name="Andrzejewski T.M."/>
            <person name="Davidsen T.M."/>
            <person name="Wayne K.J."/>
            <person name="Tettelin H."/>
            <person name="Glass J.I."/>
            <person name="Rusch D."/>
            <person name="Podicherti R."/>
            <person name="Tsui H.-C.T."/>
            <person name="Winkler M.E."/>
        </authorList>
    </citation>
    <scope>NUCLEOTIDE SEQUENCE</scope>
</reference>
<feature type="non-terminal residue" evidence="1">
    <location>
        <position position="1"/>
    </location>
</feature>
<proteinExistence type="predicted"/>
<dbReference type="EMBL" id="UINC01168013">
    <property type="protein sequence ID" value="SVD70824.1"/>
    <property type="molecule type" value="Genomic_DNA"/>
</dbReference>
<protein>
    <submittedName>
        <fullName evidence="1">Uncharacterized protein</fullName>
    </submittedName>
</protein>
<organism evidence="1">
    <name type="scientific">marine metagenome</name>
    <dbReference type="NCBI Taxonomy" id="408172"/>
    <lineage>
        <taxon>unclassified sequences</taxon>
        <taxon>metagenomes</taxon>
        <taxon>ecological metagenomes</taxon>
    </lineage>
</organism>
<dbReference type="AlphaFoldDB" id="A0A382XJ11"/>
<accession>A0A382XJ11</accession>
<sequence length="53" mass="6173">MEWAKNTLKIIEATREERLRNKPPEISAGDAQKLLHKYHPDYLGMQRSVRVGP</sequence>
<feature type="non-terminal residue" evidence="1">
    <location>
        <position position="53"/>
    </location>
</feature>
<gene>
    <name evidence="1" type="ORF">METZ01_LOCUS423678</name>
</gene>